<organism evidence="1 2">
    <name type="scientific">Colocasia esculenta</name>
    <name type="common">Wild taro</name>
    <name type="synonym">Arum esculentum</name>
    <dbReference type="NCBI Taxonomy" id="4460"/>
    <lineage>
        <taxon>Eukaryota</taxon>
        <taxon>Viridiplantae</taxon>
        <taxon>Streptophyta</taxon>
        <taxon>Embryophyta</taxon>
        <taxon>Tracheophyta</taxon>
        <taxon>Spermatophyta</taxon>
        <taxon>Magnoliopsida</taxon>
        <taxon>Liliopsida</taxon>
        <taxon>Araceae</taxon>
        <taxon>Aroideae</taxon>
        <taxon>Colocasieae</taxon>
        <taxon>Colocasia</taxon>
    </lineage>
</organism>
<gene>
    <name evidence="1" type="ORF">Taro_015180</name>
</gene>
<dbReference type="AlphaFoldDB" id="A0A843UGT8"/>
<protein>
    <submittedName>
        <fullName evidence="1">Uncharacterized protein</fullName>
    </submittedName>
</protein>
<dbReference type="Proteomes" id="UP000652761">
    <property type="component" value="Unassembled WGS sequence"/>
</dbReference>
<keyword evidence="2" id="KW-1185">Reference proteome</keyword>
<reference evidence="1" key="1">
    <citation type="submission" date="2017-07" db="EMBL/GenBank/DDBJ databases">
        <title>Taro Niue Genome Assembly and Annotation.</title>
        <authorList>
            <person name="Atibalentja N."/>
            <person name="Keating K."/>
            <person name="Fields C.J."/>
        </authorList>
    </citation>
    <scope>NUCLEOTIDE SEQUENCE</scope>
    <source>
        <strain evidence="1">Niue_2</strain>
        <tissue evidence="1">Leaf</tissue>
    </source>
</reference>
<accession>A0A843UGT8</accession>
<evidence type="ECO:0000313" key="2">
    <source>
        <dbReference type="Proteomes" id="UP000652761"/>
    </source>
</evidence>
<comment type="caution">
    <text evidence="1">The sequence shown here is derived from an EMBL/GenBank/DDBJ whole genome shotgun (WGS) entry which is preliminary data.</text>
</comment>
<evidence type="ECO:0000313" key="1">
    <source>
        <dbReference type="EMBL" id="MQL82695.1"/>
    </source>
</evidence>
<feature type="non-terminal residue" evidence="1">
    <location>
        <position position="1"/>
    </location>
</feature>
<name>A0A843UGT8_COLES</name>
<dbReference type="EMBL" id="NMUH01000649">
    <property type="protein sequence ID" value="MQL82695.1"/>
    <property type="molecule type" value="Genomic_DNA"/>
</dbReference>
<sequence length="69" mass="7569">EDLVGSKVLFPSVVKEDLVRYPGCGYSLLEDLVVSRVLFPFSCEGRPGGVSRVLLFPSGVKEDQPSWVL</sequence>
<proteinExistence type="predicted"/>